<evidence type="ECO:0000259" key="3">
    <source>
        <dbReference type="Pfam" id="PF00651"/>
    </source>
</evidence>
<proteinExistence type="inferred from homology"/>
<dbReference type="InterPro" id="IPR011333">
    <property type="entry name" value="SKP1/BTB/POZ_sf"/>
</dbReference>
<dbReference type="RefSeq" id="XP_053581903.1">
    <property type="nucleotide sequence ID" value="XM_053732990.1"/>
</dbReference>
<gene>
    <name evidence="4" type="ORF">GCK72_019366</name>
</gene>
<dbReference type="Proteomes" id="UP000483820">
    <property type="component" value="Chromosome V"/>
</dbReference>
<comment type="similarity">
    <text evidence="1">Belongs to the MEMO1 family.</text>
</comment>
<dbReference type="Pfam" id="PF00651">
    <property type="entry name" value="BTB"/>
    <property type="match status" value="1"/>
</dbReference>
<dbReference type="HAMAP" id="MF_00055">
    <property type="entry name" value="MEMO1"/>
    <property type="match status" value="1"/>
</dbReference>
<dbReference type="SUPFAM" id="SSF54695">
    <property type="entry name" value="POZ domain"/>
    <property type="match status" value="1"/>
</dbReference>
<dbReference type="NCBIfam" id="TIGR04336">
    <property type="entry name" value="AmmeMemoSam_B"/>
    <property type="match status" value="1"/>
</dbReference>
<sequence length="719" mass="81175">MRTHSKVQGASFSRFGVNSNFPVNVILMQPTTSHETFIDRSDYVDFESTSKLRNWPICVGDKQYYVDSSIFSRNSDYFRILMGNSFFIEGAVRQLKILDESSKDILTLITAISPNSLGLYPDAIDERNVCTLLRLCDKYLMTNLKHNCIDFLREYRPNTQEPSEVFHLFYQLCFSLNAEYEHDPTLADAAVEAVGDTENKLSKNLSCFQMFSCLAVLSDPINIAEFHKFLLKLQRKSNDKDSENVKRVADSILHGGAIFRHRISFNEEVQGLGCHQCSMRPPVRQSRSKNNLAIVKSACNVGEVCAHGYSKNGSMNCDHNLPTNSVVPVIGGSKTTRGGPTRRRRPAQDQRGPPLQQHHPPRRDTSEANQSACVTVFSFQAFILRVFQSSLALFLRTFGLLFARYLTFILPTEAINMSINGFGEHVRSASHAGSWYSGNQRDLDRQLTKWLDSAGERFGTARALISPHAGYSYCGETAAHAFKQIVPSAVERVFILGPSHVVALNGCAITTCSKYRTPLGDLIVDQKVTEDLRATRHFDLMDRRDEESEHSIEMQLPFIAKVMGPTRRYTIVPVLVGSLPGSRQQTYGNIFAHYMEDPKNLFVISSDFCHWGDRFSFSPFDRNSNLPIFEQITNMDKQGMAAIETLNPTVFNDYLKKTQNTICGRNPILIMLQAAEHFRLSNNHTHEFKFLHYTQSNKVRSPSDSSVSYASGVLFVHPK</sequence>
<comment type="caution">
    <text evidence="4">The sequence shown here is derived from an EMBL/GenBank/DDBJ whole genome shotgun (WGS) entry which is preliminary data.</text>
</comment>
<evidence type="ECO:0000256" key="2">
    <source>
        <dbReference type="SAM" id="MobiDB-lite"/>
    </source>
</evidence>
<organism evidence="4 5">
    <name type="scientific">Caenorhabditis remanei</name>
    <name type="common">Caenorhabditis vulgaris</name>
    <dbReference type="NCBI Taxonomy" id="31234"/>
    <lineage>
        <taxon>Eukaryota</taxon>
        <taxon>Metazoa</taxon>
        <taxon>Ecdysozoa</taxon>
        <taxon>Nematoda</taxon>
        <taxon>Chromadorea</taxon>
        <taxon>Rhabditida</taxon>
        <taxon>Rhabditina</taxon>
        <taxon>Rhabditomorpha</taxon>
        <taxon>Rhabditoidea</taxon>
        <taxon>Rhabditidae</taxon>
        <taxon>Peloderinae</taxon>
        <taxon>Caenorhabditis</taxon>
    </lineage>
</organism>
<dbReference type="GeneID" id="9839341"/>
<dbReference type="CDD" id="cd07361">
    <property type="entry name" value="MEMO_like"/>
    <property type="match status" value="1"/>
</dbReference>
<dbReference type="InterPro" id="IPR000210">
    <property type="entry name" value="BTB/POZ_dom"/>
</dbReference>
<dbReference type="Pfam" id="PF01875">
    <property type="entry name" value="Memo"/>
    <property type="match status" value="1"/>
</dbReference>
<dbReference type="KEGG" id="crq:GCK72_019366"/>
<dbReference type="InterPro" id="IPR002737">
    <property type="entry name" value="MEMO1_fam"/>
</dbReference>
<evidence type="ECO:0000313" key="4">
    <source>
        <dbReference type="EMBL" id="KAF1752811.1"/>
    </source>
</evidence>
<name>A0A6A5GDL9_CAERE</name>
<feature type="domain" description="BTB" evidence="3">
    <location>
        <begin position="57"/>
        <end position="154"/>
    </location>
</feature>
<protein>
    <recommendedName>
        <fullName evidence="3">BTB domain-containing protein</fullName>
    </recommendedName>
</protein>
<reference evidence="4 5" key="1">
    <citation type="submission" date="2019-12" db="EMBL/GenBank/DDBJ databases">
        <title>Chromosome-level assembly of the Caenorhabditis remanei genome.</title>
        <authorList>
            <person name="Teterina A.A."/>
            <person name="Willis J.H."/>
            <person name="Phillips P.C."/>
        </authorList>
    </citation>
    <scope>NUCLEOTIDE SEQUENCE [LARGE SCALE GENOMIC DNA]</scope>
    <source>
        <strain evidence="4 5">PX506</strain>
        <tissue evidence="4">Whole organism</tissue>
    </source>
</reference>
<dbReference type="EMBL" id="WUAV01000005">
    <property type="protein sequence ID" value="KAF1752811.1"/>
    <property type="molecule type" value="Genomic_DNA"/>
</dbReference>
<dbReference type="CTD" id="9839341"/>
<evidence type="ECO:0000256" key="1">
    <source>
        <dbReference type="ARBA" id="ARBA00006315"/>
    </source>
</evidence>
<dbReference type="Gene3D" id="3.40.830.10">
    <property type="entry name" value="LigB-like"/>
    <property type="match status" value="1"/>
</dbReference>
<dbReference type="Gene3D" id="3.30.710.10">
    <property type="entry name" value="Potassium Channel Kv1.1, Chain A"/>
    <property type="match status" value="1"/>
</dbReference>
<dbReference type="PANTHER" id="PTHR11060">
    <property type="entry name" value="PROTEIN MEMO1"/>
    <property type="match status" value="1"/>
</dbReference>
<accession>A0A6A5GDL9</accession>
<dbReference type="PANTHER" id="PTHR11060:SF0">
    <property type="entry name" value="PROTEIN MEMO1"/>
    <property type="match status" value="1"/>
</dbReference>
<evidence type="ECO:0000313" key="5">
    <source>
        <dbReference type="Proteomes" id="UP000483820"/>
    </source>
</evidence>
<feature type="region of interest" description="Disordered" evidence="2">
    <location>
        <begin position="326"/>
        <end position="367"/>
    </location>
</feature>
<dbReference type="AlphaFoldDB" id="A0A6A5GDL9"/>